<dbReference type="SUPFAM" id="SSF55874">
    <property type="entry name" value="ATPase domain of HSP90 chaperone/DNA topoisomerase II/histidine kinase"/>
    <property type="match status" value="1"/>
</dbReference>
<dbReference type="SUPFAM" id="SSF110942">
    <property type="entry name" value="HSP90 C-terminal domain"/>
    <property type="match status" value="1"/>
</dbReference>
<comment type="caution">
    <text evidence="9">The sequence shown here is derived from an EMBL/GenBank/DDBJ whole genome shotgun (WGS) entry which is preliminary data.</text>
</comment>
<feature type="domain" description="Histidine kinase/HSP90-like ATPase" evidence="8">
    <location>
        <begin position="31"/>
        <end position="187"/>
    </location>
</feature>
<keyword evidence="5" id="KW-0067">ATP-binding</keyword>
<dbReference type="InterPro" id="IPR036890">
    <property type="entry name" value="HATPase_C_sf"/>
</dbReference>
<dbReference type="AlphaFoldDB" id="A0A644SUV7"/>
<dbReference type="InterPro" id="IPR020568">
    <property type="entry name" value="Ribosomal_Su5_D2-typ_SF"/>
</dbReference>
<dbReference type="GO" id="GO:0005737">
    <property type="term" value="C:cytoplasm"/>
    <property type="evidence" value="ECO:0007669"/>
    <property type="project" value="UniProtKB-SubCell"/>
</dbReference>
<dbReference type="PRINTS" id="PR00775">
    <property type="entry name" value="HEATSHOCK90"/>
</dbReference>
<dbReference type="Pfam" id="PF00183">
    <property type="entry name" value="HSP90"/>
    <property type="match status" value="1"/>
</dbReference>
<dbReference type="InterPro" id="IPR003594">
    <property type="entry name" value="HATPase_dom"/>
</dbReference>
<dbReference type="NCBIfam" id="NF003555">
    <property type="entry name" value="PRK05218.1"/>
    <property type="match status" value="1"/>
</dbReference>
<dbReference type="Gene3D" id="3.40.50.11260">
    <property type="match status" value="1"/>
</dbReference>
<dbReference type="Gene3D" id="3.30.230.80">
    <property type="match status" value="1"/>
</dbReference>
<evidence type="ECO:0000259" key="8">
    <source>
        <dbReference type="SMART" id="SM00387"/>
    </source>
</evidence>
<dbReference type="HAMAP" id="MF_00505">
    <property type="entry name" value="HSP90"/>
    <property type="match status" value="1"/>
</dbReference>
<organism evidence="9">
    <name type="scientific">bioreactor metagenome</name>
    <dbReference type="NCBI Taxonomy" id="1076179"/>
    <lineage>
        <taxon>unclassified sequences</taxon>
        <taxon>metagenomes</taxon>
        <taxon>ecological metagenomes</taxon>
    </lineage>
</organism>
<keyword evidence="6" id="KW-0346">Stress response</keyword>
<dbReference type="PIRSF" id="PIRSF002583">
    <property type="entry name" value="Hsp90"/>
    <property type="match status" value="1"/>
</dbReference>
<dbReference type="GO" id="GO:0005524">
    <property type="term" value="F:ATP binding"/>
    <property type="evidence" value="ECO:0007669"/>
    <property type="project" value="UniProtKB-KW"/>
</dbReference>
<dbReference type="InterPro" id="IPR020575">
    <property type="entry name" value="Hsp90_N"/>
</dbReference>
<dbReference type="EMBL" id="VSSQ01000007">
    <property type="protein sequence ID" value="MPL58393.1"/>
    <property type="molecule type" value="Genomic_DNA"/>
</dbReference>
<dbReference type="PANTHER" id="PTHR11528">
    <property type="entry name" value="HEAT SHOCK PROTEIN 90 FAMILY MEMBER"/>
    <property type="match status" value="1"/>
</dbReference>
<evidence type="ECO:0000256" key="3">
    <source>
        <dbReference type="ARBA" id="ARBA00022490"/>
    </source>
</evidence>
<accession>A0A644SUV7</accession>
<gene>
    <name evidence="9" type="primary">htpG_1</name>
    <name evidence="9" type="ORF">SDC9_03925</name>
</gene>
<keyword evidence="7" id="KW-0143">Chaperone</keyword>
<comment type="subcellular location">
    <subcellularLocation>
        <location evidence="1">Cytoplasm</location>
    </subcellularLocation>
</comment>
<dbReference type="SUPFAM" id="SSF54211">
    <property type="entry name" value="Ribosomal protein S5 domain 2-like"/>
    <property type="match status" value="1"/>
</dbReference>
<evidence type="ECO:0000313" key="9">
    <source>
        <dbReference type="EMBL" id="MPL58393.1"/>
    </source>
</evidence>
<evidence type="ECO:0000256" key="7">
    <source>
        <dbReference type="ARBA" id="ARBA00023186"/>
    </source>
</evidence>
<dbReference type="Pfam" id="PF13589">
    <property type="entry name" value="HATPase_c_3"/>
    <property type="match status" value="1"/>
</dbReference>
<dbReference type="FunFam" id="3.30.230.80:FF:000002">
    <property type="entry name" value="Molecular chaperone HtpG"/>
    <property type="match status" value="1"/>
</dbReference>
<protein>
    <submittedName>
        <fullName evidence="9">Chaperone protein HtpG</fullName>
    </submittedName>
</protein>
<reference evidence="9" key="1">
    <citation type="submission" date="2019-08" db="EMBL/GenBank/DDBJ databases">
        <authorList>
            <person name="Kucharzyk K."/>
            <person name="Murdoch R.W."/>
            <person name="Higgins S."/>
            <person name="Loffler F."/>
        </authorList>
    </citation>
    <scope>NUCLEOTIDE SEQUENCE</scope>
</reference>
<dbReference type="GO" id="GO:0051082">
    <property type="term" value="F:unfolded protein binding"/>
    <property type="evidence" value="ECO:0007669"/>
    <property type="project" value="InterPro"/>
</dbReference>
<dbReference type="CDD" id="cd16927">
    <property type="entry name" value="HATPase_Hsp90-like"/>
    <property type="match status" value="1"/>
</dbReference>
<sequence>MTQEGSTRETREFQAETKQLLDLMVHSIYTNQEIFLRELISNASDAIDKIRFESLTNHELLEGNSEFEIFILPDEKTGTLTISDNGIGMTYEEVIKNIGTIAQSGTKAFLEKMKEKEANPDNELIGQFGVGFYSAFMVAEKVTLLTRAPGKTKGIKWESNGDGTYTIEEVDKDKRGTTIILSLKEEYRSPEKAQESFLSQYKLENLIKKYSDYIRYPIKMNITIEEQPKDADGKPVEDAPLVQRVEVRTLNSMAPLWTKNKQDITQDEYHHFYKNLFHDWEDPLEVIHSKTEGTVEYTSLLFIPSRAPFNFYNRDYTAGIQLYSKHVFIMDNCQDLLPEYLRFVRGLVDSPDFSLNISRELLQQSRQLKLIGKNLEKSVLKTLSNLLSKDRPKYEKFWKEFGKSLKIGVYADPQNADKLKDLLLFPSSHTADGSTSFDEYVSRMPEHQKVIYYATGKDRASVERLPQMELLREKEIEVLYLLDPVDEFVVEALRDYKEKKFQSVSRGDLNLENVDAAEVEKKTEEIYKENEALVKAIKEQLSDKIADVKISNRLKSSAVCLVSDDTGISLSMEHILSDMNNEMFKARRILEVNPNHAVFTALKALHETDPASETFKDYCDLLYTQALLIEGILPEDPISFANKIAGLMAQKEKMD</sequence>
<keyword evidence="4" id="KW-0547">Nucleotide-binding</keyword>
<evidence type="ECO:0000256" key="5">
    <source>
        <dbReference type="ARBA" id="ARBA00022840"/>
    </source>
</evidence>
<evidence type="ECO:0000256" key="1">
    <source>
        <dbReference type="ARBA" id="ARBA00004496"/>
    </source>
</evidence>
<dbReference type="GO" id="GO:0140662">
    <property type="term" value="F:ATP-dependent protein folding chaperone"/>
    <property type="evidence" value="ECO:0007669"/>
    <property type="project" value="InterPro"/>
</dbReference>
<dbReference type="GO" id="GO:0016887">
    <property type="term" value="F:ATP hydrolysis activity"/>
    <property type="evidence" value="ECO:0007669"/>
    <property type="project" value="InterPro"/>
</dbReference>
<dbReference type="InterPro" id="IPR001404">
    <property type="entry name" value="Hsp90_fam"/>
</dbReference>
<dbReference type="Gene3D" id="1.20.120.790">
    <property type="entry name" value="Heat shock protein 90, C-terminal domain"/>
    <property type="match status" value="1"/>
</dbReference>
<dbReference type="InterPro" id="IPR037196">
    <property type="entry name" value="HSP90_C"/>
</dbReference>
<name>A0A644SUV7_9ZZZZ</name>
<evidence type="ECO:0000256" key="2">
    <source>
        <dbReference type="ARBA" id="ARBA00008239"/>
    </source>
</evidence>
<evidence type="ECO:0000256" key="6">
    <source>
        <dbReference type="ARBA" id="ARBA00023016"/>
    </source>
</evidence>
<comment type="similarity">
    <text evidence="2">Belongs to the heat shock protein 90 family.</text>
</comment>
<dbReference type="Gene3D" id="3.30.565.10">
    <property type="entry name" value="Histidine kinase-like ATPase, C-terminal domain"/>
    <property type="match status" value="1"/>
</dbReference>
<dbReference type="FunFam" id="3.30.565.10:FF:000009">
    <property type="entry name" value="Molecular chaperone HtpG"/>
    <property type="match status" value="1"/>
</dbReference>
<proteinExistence type="inferred from homology"/>
<keyword evidence="3" id="KW-0963">Cytoplasm</keyword>
<evidence type="ECO:0000256" key="4">
    <source>
        <dbReference type="ARBA" id="ARBA00022741"/>
    </source>
</evidence>
<dbReference type="SMART" id="SM00387">
    <property type="entry name" value="HATPase_c"/>
    <property type="match status" value="1"/>
</dbReference>